<proteinExistence type="predicted"/>
<dbReference type="Proteomes" id="UP000591735">
    <property type="component" value="Unassembled WGS sequence"/>
</dbReference>
<dbReference type="InterPro" id="IPR021836">
    <property type="entry name" value="DUF3429"/>
</dbReference>
<feature type="transmembrane region" description="Helical" evidence="1">
    <location>
        <begin position="71"/>
        <end position="92"/>
    </location>
</feature>
<evidence type="ECO:0000313" key="2">
    <source>
        <dbReference type="EMBL" id="MBB5321099.1"/>
    </source>
</evidence>
<name>A0A840U7J8_9GAMM</name>
<keyword evidence="3" id="KW-1185">Reference proteome</keyword>
<organism evidence="2 3">
    <name type="scientific">Marinobacter oulmenensis</name>
    <dbReference type="NCBI Taxonomy" id="643747"/>
    <lineage>
        <taxon>Bacteria</taxon>
        <taxon>Pseudomonadati</taxon>
        <taxon>Pseudomonadota</taxon>
        <taxon>Gammaproteobacteria</taxon>
        <taxon>Pseudomonadales</taxon>
        <taxon>Marinobacteraceae</taxon>
        <taxon>Marinobacter</taxon>
    </lineage>
</organism>
<gene>
    <name evidence="2" type="ORF">HNR38_001585</name>
</gene>
<dbReference type="EMBL" id="JACHFE010000003">
    <property type="protein sequence ID" value="MBB5321099.1"/>
    <property type="molecule type" value="Genomic_DNA"/>
</dbReference>
<reference evidence="2 3" key="1">
    <citation type="submission" date="2020-08" db="EMBL/GenBank/DDBJ databases">
        <title>Genomic Encyclopedia of Type Strains, Phase IV (KMG-IV): sequencing the most valuable type-strain genomes for metagenomic binning, comparative biology and taxonomic classification.</title>
        <authorList>
            <person name="Goeker M."/>
        </authorList>
    </citation>
    <scope>NUCLEOTIDE SEQUENCE [LARGE SCALE GENOMIC DNA]</scope>
    <source>
        <strain evidence="2 3">DSM 22359</strain>
    </source>
</reference>
<feature type="transmembrane region" description="Helical" evidence="1">
    <location>
        <begin position="98"/>
        <end position="115"/>
    </location>
</feature>
<comment type="caution">
    <text evidence="2">The sequence shown here is derived from an EMBL/GenBank/DDBJ whole genome shotgun (WGS) entry which is preliminary data.</text>
</comment>
<dbReference type="AlphaFoldDB" id="A0A840U7J8"/>
<accession>A0A840U7J8</accession>
<keyword evidence="1" id="KW-1133">Transmembrane helix</keyword>
<dbReference type="PANTHER" id="PTHR15887">
    <property type="entry name" value="TRANSMEMBRANE PROTEIN 69"/>
    <property type="match status" value="1"/>
</dbReference>
<evidence type="ECO:0000256" key="1">
    <source>
        <dbReference type="SAM" id="Phobius"/>
    </source>
</evidence>
<evidence type="ECO:0000313" key="3">
    <source>
        <dbReference type="Proteomes" id="UP000591735"/>
    </source>
</evidence>
<protein>
    <recommendedName>
        <fullName evidence="4">Aspartate kinase</fullName>
    </recommendedName>
</protein>
<feature type="transmembrane region" description="Helical" evidence="1">
    <location>
        <begin position="127"/>
        <end position="148"/>
    </location>
</feature>
<dbReference type="Pfam" id="PF11911">
    <property type="entry name" value="DUF3429"/>
    <property type="match status" value="1"/>
</dbReference>
<feature type="transmembrane region" description="Helical" evidence="1">
    <location>
        <begin position="36"/>
        <end position="59"/>
    </location>
</feature>
<dbReference type="RefSeq" id="WP_183701795.1">
    <property type="nucleotide sequence ID" value="NZ_JACHFE010000003.1"/>
</dbReference>
<sequence>MIAVARVAILVGLAGLIPFIGGVLGLFLLPDRSVAILAWFYLYSAGILAFMAGIYWPIAMQLEENRTYPQSPLVTMLLSQVFFVAAGVGLLLETPEKIVLYTLAFALLYLVDVRWMRQFWPDWYLKLRLGLTVVVVSCQVLAGAWFHLVHVG</sequence>
<evidence type="ECO:0008006" key="4">
    <source>
        <dbReference type="Google" id="ProtNLM"/>
    </source>
</evidence>
<feature type="transmembrane region" description="Helical" evidence="1">
    <location>
        <begin position="7"/>
        <end position="30"/>
    </location>
</feature>
<dbReference type="PANTHER" id="PTHR15887:SF1">
    <property type="entry name" value="TRANSMEMBRANE PROTEIN 69"/>
    <property type="match status" value="1"/>
</dbReference>
<keyword evidence="1" id="KW-0812">Transmembrane</keyword>
<keyword evidence="1" id="KW-0472">Membrane</keyword>